<comment type="function">
    <text evidence="17 19">Large subunit of the glutamine-dependent carbamoyl phosphate synthetase (CPSase). CPSase catalyzes the formation of carbamoyl phosphate from the ammonia moiety of glutamine, carbonate, and phosphate donated by ATP, constituting the first step of 2 biosynthetic pathways, one leading to arginine and/or urea and the other to pyrimidine nucleotides. The large subunit (synthetase) binds the substrates ammonia (free or transferred from glutamine from the small subunit), hydrogencarbonate and ATP and carries out an ATP-coupled ligase reaction, activating hydrogencarbonate by forming carboxy phosphate which reacts with ammonia to form carbamoyl phosphate.</text>
</comment>
<feature type="binding site" evidence="19">
    <location>
        <position position="913"/>
    </location>
    <ligand>
        <name>ATP</name>
        <dbReference type="ChEBI" id="CHEBI:30616"/>
        <label>2</label>
    </ligand>
</feature>
<evidence type="ECO:0000256" key="19">
    <source>
        <dbReference type="HAMAP-Rule" id="MF_01210"/>
    </source>
</evidence>
<comment type="caution">
    <text evidence="19">Lacks conserved residue(s) required for the propagation of feature annotation.</text>
</comment>
<keyword evidence="14" id="KW-0464">Manganese</keyword>
<accession>A0A1Q8ZQQ8</accession>
<feature type="binding site" evidence="19">
    <location>
        <position position="925"/>
    </location>
    <ligand>
        <name>ATP</name>
        <dbReference type="ChEBI" id="CHEBI:30616"/>
        <label>2</label>
    </ligand>
</feature>
<feature type="binding site" evidence="19">
    <location>
        <position position="352"/>
    </location>
    <ligand>
        <name>Mn(2+)</name>
        <dbReference type="ChEBI" id="CHEBI:29035"/>
        <label>1</label>
    </ligand>
</feature>
<dbReference type="InterPro" id="IPR036914">
    <property type="entry name" value="MGS-like_dom_sf"/>
</dbReference>
<reference evidence="22 23" key="1">
    <citation type="submission" date="2016-09" db="EMBL/GenBank/DDBJ databases">
        <title>Rhizobium oryziradicis sp. nov., isolated from the root of rice.</title>
        <authorList>
            <person name="Zhao J."/>
            <person name="Zhang X."/>
        </authorList>
    </citation>
    <scope>NUCLEOTIDE SEQUENCE [LARGE SCALE GENOMIC DNA]</scope>
    <source>
        <strain evidence="22 23">N19</strain>
    </source>
</reference>
<comment type="subunit">
    <text evidence="18 19">Composed of two chains; the small (or glutamine) chain promotes the hydrolysis of glutamine to ammonia, which is used by the large (or ammonia) chain to synthesize carbamoyl phosphate. Tetramer of heterodimers (alpha,beta)4.</text>
</comment>
<feature type="binding site" evidence="19">
    <location>
        <position position="268"/>
    </location>
    <ligand>
        <name>ATP</name>
        <dbReference type="ChEBI" id="CHEBI:30616"/>
        <label>1</label>
    </ligand>
</feature>
<feature type="binding site" evidence="19">
    <location>
        <position position="925"/>
    </location>
    <ligand>
        <name>Mg(2+)</name>
        <dbReference type="ChEBI" id="CHEBI:18420"/>
        <label>3</label>
    </ligand>
</feature>
<evidence type="ECO:0000256" key="7">
    <source>
        <dbReference type="ARBA" id="ARBA00022605"/>
    </source>
</evidence>
<dbReference type="SUPFAM" id="SSF56059">
    <property type="entry name" value="Glutathione synthetase ATP-binding domain-like"/>
    <property type="match status" value="2"/>
</dbReference>
<feature type="binding site" evidence="19">
    <location>
        <position position="354"/>
    </location>
    <ligand>
        <name>Mn(2+)</name>
        <dbReference type="ChEBI" id="CHEBI:29035"/>
        <label>2</label>
    </ligand>
</feature>
<dbReference type="InterPro" id="IPR006275">
    <property type="entry name" value="CPSase_lsu"/>
</dbReference>
<evidence type="ECO:0000256" key="13">
    <source>
        <dbReference type="ARBA" id="ARBA00022975"/>
    </source>
</evidence>
<evidence type="ECO:0000256" key="16">
    <source>
        <dbReference type="ARBA" id="ARBA00048816"/>
    </source>
</evidence>
<feature type="binding site" evidence="19">
    <location>
        <position position="261"/>
    </location>
    <ligand>
        <name>ATP</name>
        <dbReference type="ChEBI" id="CHEBI:30616"/>
        <label>1</label>
    </ligand>
</feature>
<dbReference type="PROSITE" id="PS50975">
    <property type="entry name" value="ATP_GRASP"/>
    <property type="match status" value="2"/>
</dbReference>
<feature type="binding site" evidence="19">
    <location>
        <position position="338"/>
    </location>
    <ligand>
        <name>Mn(2+)</name>
        <dbReference type="ChEBI" id="CHEBI:29035"/>
        <label>1</label>
    </ligand>
</feature>
<dbReference type="InterPro" id="IPR036897">
    <property type="entry name" value="CarbamoylP_synth_lsu_oligo_sf"/>
</dbReference>
<dbReference type="GO" id="GO:0006526">
    <property type="term" value="P:L-arginine biosynthetic process"/>
    <property type="evidence" value="ECO:0007669"/>
    <property type="project" value="UniProtKB-UniRule"/>
</dbReference>
<feature type="binding site" evidence="19">
    <location>
        <position position="295"/>
    </location>
    <ligand>
        <name>ATP</name>
        <dbReference type="ChEBI" id="CHEBI:30616"/>
        <label>1</label>
    </ligand>
</feature>
<evidence type="ECO:0000313" key="22">
    <source>
        <dbReference type="EMBL" id="OLP44403.1"/>
    </source>
</evidence>
<dbReference type="EC" id="6.3.4.16" evidence="19"/>
<evidence type="ECO:0000256" key="14">
    <source>
        <dbReference type="ARBA" id="ARBA00023211"/>
    </source>
</evidence>
<feature type="binding site" evidence="19">
    <location>
        <position position="778"/>
    </location>
    <ligand>
        <name>ATP</name>
        <dbReference type="ChEBI" id="CHEBI:30616"/>
        <label>2</label>
    </ligand>
</feature>
<dbReference type="Pfam" id="PF02786">
    <property type="entry name" value="CPSase_L_D2"/>
    <property type="match status" value="2"/>
</dbReference>
<feature type="region of interest" description="Carboxyphosphate synthetic domain" evidence="19">
    <location>
        <begin position="1"/>
        <end position="456"/>
    </location>
</feature>
<comment type="cofactor">
    <cofactor evidence="1">
        <name>Mn(2+)</name>
        <dbReference type="ChEBI" id="CHEBI:29035"/>
    </cofactor>
</comment>
<dbReference type="PRINTS" id="PR00098">
    <property type="entry name" value="CPSASE"/>
</dbReference>
<feature type="binding site" evidence="19">
    <location>
        <position position="338"/>
    </location>
    <ligand>
        <name>Mg(2+)</name>
        <dbReference type="ChEBI" id="CHEBI:18420"/>
        <label>1</label>
    </ligand>
</feature>
<dbReference type="FunFam" id="3.30.470.20:FF:000007">
    <property type="entry name" value="Carbamoyl-phosphate synthase large chain"/>
    <property type="match status" value="1"/>
</dbReference>
<feature type="binding site" evidence="19">
    <location>
        <position position="925"/>
    </location>
    <ligand>
        <name>Mn(2+)</name>
        <dbReference type="ChEBI" id="CHEBI:29035"/>
        <label>4</label>
    </ligand>
</feature>
<comment type="catalytic activity">
    <reaction evidence="15 19">
        <text>hydrogencarbonate + NH4(+) + 2 ATP = carbamoyl phosphate + 2 ADP + phosphate + 2 H(+)</text>
        <dbReference type="Rhea" id="RHEA:18029"/>
        <dbReference type="ChEBI" id="CHEBI:15378"/>
        <dbReference type="ChEBI" id="CHEBI:17544"/>
        <dbReference type="ChEBI" id="CHEBI:28938"/>
        <dbReference type="ChEBI" id="CHEBI:30616"/>
        <dbReference type="ChEBI" id="CHEBI:43474"/>
        <dbReference type="ChEBI" id="CHEBI:58228"/>
        <dbReference type="ChEBI" id="CHEBI:456216"/>
        <dbReference type="EC" id="6.3.4.16"/>
    </reaction>
</comment>
<dbReference type="STRING" id="1867956.BJF95_07670"/>
<dbReference type="GO" id="GO:0004087">
    <property type="term" value="F:carbamoyl-phosphate synthase (ammonia) activity"/>
    <property type="evidence" value="ECO:0007669"/>
    <property type="project" value="UniProtKB-EC"/>
</dbReference>
<dbReference type="FunFam" id="1.10.1030.10:FF:000002">
    <property type="entry name" value="Carbamoyl-phosphate synthase large chain"/>
    <property type="match status" value="1"/>
</dbReference>
<feature type="binding site" evidence="19">
    <location>
        <position position="354"/>
    </location>
    <ligand>
        <name>Mg(2+)</name>
        <dbReference type="ChEBI" id="CHEBI:18420"/>
        <label>2</label>
    </ligand>
</feature>
<feature type="binding site" evidence="19">
    <location>
        <position position="925"/>
    </location>
    <ligand>
        <name>Mg(2+)</name>
        <dbReference type="ChEBI" id="CHEBI:18420"/>
        <label>4</label>
    </ligand>
</feature>
<evidence type="ECO:0000256" key="11">
    <source>
        <dbReference type="ARBA" id="ARBA00022840"/>
    </source>
</evidence>
<feature type="binding site" evidence="19">
    <location>
        <position position="296"/>
    </location>
    <ligand>
        <name>ATP</name>
        <dbReference type="ChEBI" id="CHEBI:30616"/>
        <label>1</label>
    </ligand>
</feature>
<dbReference type="Pfam" id="PF25596">
    <property type="entry name" value="CPSase_L_D1"/>
    <property type="match status" value="2"/>
</dbReference>
<dbReference type="GO" id="GO:0046872">
    <property type="term" value="F:metal ion binding"/>
    <property type="evidence" value="ECO:0007669"/>
    <property type="project" value="UniProtKB-KW"/>
</dbReference>
<dbReference type="Pfam" id="PF02142">
    <property type="entry name" value="MGS"/>
    <property type="match status" value="1"/>
</dbReference>
<feature type="binding site" evidence="19">
    <location>
        <position position="927"/>
    </location>
    <ligand>
        <name>Mg(2+)</name>
        <dbReference type="ChEBI" id="CHEBI:18420"/>
        <label>4</label>
    </ligand>
</feature>
<dbReference type="SUPFAM" id="SSF52335">
    <property type="entry name" value="Methylglyoxal synthase-like"/>
    <property type="match status" value="1"/>
</dbReference>
<feature type="region of interest" description="Allosteric domain" evidence="19">
    <location>
        <begin position="1026"/>
        <end position="1160"/>
    </location>
</feature>
<evidence type="ECO:0000256" key="1">
    <source>
        <dbReference type="ARBA" id="ARBA00001936"/>
    </source>
</evidence>
<feature type="domain" description="ATP-grasp" evidence="20">
    <location>
        <begin position="183"/>
        <end position="381"/>
    </location>
</feature>
<evidence type="ECO:0000256" key="18">
    <source>
        <dbReference type="ARBA" id="ARBA00062056"/>
    </source>
</evidence>
<evidence type="ECO:0000256" key="17">
    <source>
        <dbReference type="ARBA" id="ARBA00057223"/>
    </source>
</evidence>
<feature type="binding site" evidence="19">
    <location>
        <position position="871"/>
    </location>
    <ligand>
        <name>ATP</name>
        <dbReference type="ChEBI" id="CHEBI:30616"/>
        <label>2</label>
    </ligand>
</feature>
<feature type="binding site" evidence="19">
    <location>
        <position position="352"/>
    </location>
    <ligand>
        <name>ATP</name>
        <dbReference type="ChEBI" id="CHEBI:30616"/>
        <label>1</label>
    </ligand>
</feature>
<feature type="binding site" evidence="19">
    <location>
        <position position="352"/>
    </location>
    <ligand>
        <name>Mg(2+)</name>
        <dbReference type="ChEBI" id="CHEBI:18420"/>
        <label>2</label>
    </ligand>
</feature>
<feature type="binding site" evidence="19">
    <location>
        <position position="845"/>
    </location>
    <ligand>
        <name>ATP</name>
        <dbReference type="ChEBI" id="CHEBI:30616"/>
        <label>2</label>
    </ligand>
</feature>
<dbReference type="InterPro" id="IPR058047">
    <property type="entry name" value="CPSase_preATP-grasp"/>
</dbReference>
<protein>
    <recommendedName>
        <fullName evidence="19">Carbamoyl phosphate synthase large chain</fullName>
        <ecNumber evidence="19">6.3.4.16</ecNumber>
        <ecNumber evidence="19">6.3.5.5</ecNumber>
    </recommendedName>
    <alternativeName>
        <fullName evidence="19">Carbamoyl phosphate synthetase ammonia chain</fullName>
    </alternativeName>
</protein>
<dbReference type="InterPro" id="IPR005480">
    <property type="entry name" value="CPSase_lsu_oligo"/>
</dbReference>
<comment type="similarity">
    <text evidence="4 19">Belongs to the CarB family.</text>
</comment>
<gene>
    <name evidence="19" type="primary">carB</name>
    <name evidence="22" type="ORF">BJF95_07670</name>
</gene>
<organism evidence="22 23">
    <name type="scientific">Rhizobium oryziradicis</name>
    <dbReference type="NCBI Taxonomy" id="1867956"/>
    <lineage>
        <taxon>Bacteria</taxon>
        <taxon>Pseudomonadati</taxon>
        <taxon>Pseudomonadota</taxon>
        <taxon>Alphaproteobacteria</taxon>
        <taxon>Hyphomicrobiales</taxon>
        <taxon>Rhizobiaceae</taxon>
        <taxon>Rhizobium/Agrobacterium group</taxon>
        <taxon>Rhizobium</taxon>
    </lineage>
</organism>
<dbReference type="RefSeq" id="WP_075639913.1">
    <property type="nucleotide sequence ID" value="NZ_MKIM01000027.1"/>
</dbReference>
<name>A0A1Q8ZQQ8_9HYPH</name>
<dbReference type="HAMAP" id="MF_01210_B">
    <property type="entry name" value="CPSase_L_chain_B"/>
    <property type="match status" value="1"/>
</dbReference>
<dbReference type="FunFam" id="3.40.50.20:FF:000003">
    <property type="entry name" value="Carbamoyl-phosphate synthase large chain"/>
    <property type="match status" value="1"/>
</dbReference>
<dbReference type="GO" id="GO:0005524">
    <property type="term" value="F:ATP binding"/>
    <property type="evidence" value="ECO:0007669"/>
    <property type="project" value="UniProtKB-UniRule"/>
</dbReference>
<evidence type="ECO:0000259" key="21">
    <source>
        <dbReference type="PROSITE" id="PS51855"/>
    </source>
</evidence>
<dbReference type="GO" id="GO:0004088">
    <property type="term" value="F:carbamoyl-phosphate synthase (glutamine-hydrolyzing) activity"/>
    <property type="evidence" value="ECO:0007669"/>
    <property type="project" value="UniProtKB-UniRule"/>
</dbReference>
<dbReference type="GO" id="GO:0006541">
    <property type="term" value="P:glutamine metabolic process"/>
    <property type="evidence" value="ECO:0007669"/>
    <property type="project" value="TreeGrafter"/>
</dbReference>
<dbReference type="Gene3D" id="3.40.50.1380">
    <property type="entry name" value="Methylglyoxal synthase-like domain"/>
    <property type="match status" value="1"/>
</dbReference>
<evidence type="ECO:0000256" key="2">
    <source>
        <dbReference type="ARBA" id="ARBA00004812"/>
    </source>
</evidence>
<dbReference type="UniPathway" id="UPA00068">
    <property type="reaction ID" value="UER00171"/>
</dbReference>
<evidence type="ECO:0000256" key="5">
    <source>
        <dbReference type="ARBA" id="ARBA00022571"/>
    </source>
</evidence>
<dbReference type="PANTHER" id="PTHR11405">
    <property type="entry name" value="CARBAMOYLTRANSFERASE FAMILY MEMBER"/>
    <property type="match status" value="1"/>
</dbReference>
<comment type="cofactor">
    <cofactor evidence="19">
        <name>Mg(2+)</name>
        <dbReference type="ChEBI" id="CHEBI:18420"/>
    </cofactor>
    <cofactor evidence="19">
        <name>Mn(2+)</name>
        <dbReference type="ChEBI" id="CHEBI:29035"/>
    </cofactor>
    <text evidence="19">Binds 4 Mg(2+) or Mn(2+) ions per subunit.</text>
</comment>
<feature type="binding site" evidence="19">
    <location>
        <position position="872"/>
    </location>
    <ligand>
        <name>ATP</name>
        <dbReference type="ChEBI" id="CHEBI:30616"/>
        <label>2</label>
    </ligand>
</feature>
<dbReference type="Pfam" id="PF02787">
    <property type="entry name" value="CPSase_L_D3"/>
    <property type="match status" value="1"/>
</dbReference>
<dbReference type="InterPro" id="IPR011761">
    <property type="entry name" value="ATP-grasp"/>
</dbReference>
<feature type="binding site" evidence="19">
    <location>
        <position position="352"/>
    </location>
    <ligand>
        <name>Mg(2+)</name>
        <dbReference type="ChEBI" id="CHEBI:18420"/>
        <label>1</label>
    </ligand>
</feature>
<feature type="binding site" evidence="19">
    <location>
        <position position="927"/>
    </location>
    <ligand>
        <name>Mn(2+)</name>
        <dbReference type="ChEBI" id="CHEBI:29035"/>
        <label>4</label>
    </ligand>
</feature>
<dbReference type="NCBIfam" id="NF009455">
    <property type="entry name" value="PRK12815.1"/>
    <property type="match status" value="1"/>
</dbReference>
<feature type="binding site" evidence="19">
    <location>
        <position position="873"/>
    </location>
    <ligand>
        <name>ATP</name>
        <dbReference type="ChEBI" id="CHEBI:30616"/>
        <label>2</label>
    </ligand>
</feature>
<dbReference type="OrthoDB" id="9804197at2"/>
<sequence length="1160" mass="125622">MPKRQDIKSILIIGAGPIVIGQACEFDYSGTQAVKALKEEGYRVILVNSNPATIMTDPGLADATYVEPITPEVVAKIIAKERPDALLPTMGGQTALNTALSLKRMGVLDRYNVEMIGAKPAAIDMAEDRALFREAMARIGLETPKSLLANATEIKDADRKTHEAEREKLKASLSGDALDKALDELENQWNLGETDRKQRYMSHAMAIAAQALDVVGLPAIIRPSFTMGGTGGGIAYNRSEFFEIINGGLDASPTTEVLIEESVLGWKEYEMEVVRDKADNCIIICSIENIDPMGVHTGDSITVAPALTLTDKEYQIMRNASIAVLREIGVETGGSNVQFAVNPADGRLVVIEMNPRVSRSSALASKATGFPIAKVAAKLAVGYTLDELDNDITGGATPASFEPSIDYVVTKIPRFAFEKFPGAEPTLTTAMKSVGEVMAIGRTFSESLQKALRGLETGLTGLDEIEIPGLGQGDDKNAIRAAIGTPTPDRLRMVAQALRLGMSEEEVHEGCKIDPWFIAQLKAITDLEARIREHGLPTDAENLRKIKAMGFSDARLASLSGKRPKEVAELRNGLDVRPVFKRIDTCAAEFASPTAYMYSTYETPFVGAARSEAQVSDRKKVVILGGGPNRIGQGIEFDYCCCHAAFALKDAGFEAIMINCNPETVSTDYDTSDRLYFEPLTAEDVIEILRAEQEKGEVVGVIVQFGGQTPLKLAEALEKNGIPILGTAPDMIDLAEDRDRFQKLLMKLDLTQPNNGIAYSVEQARVIAGEIGYPLVVRPSYVLGGRAMQIIHDENMLQTYLLDTVPGLVPESIKQRYPNDKTGQINTLLSKNPLLFDSYLTNAIEVDVDALCDGENVFVSGIMEHIEEAGIHSGDSACSLPSRSLSDEMLNELERQTAAMAKALNVGGLMNVQYAIKDGVIYVLEVNPRASRTVPFVAKTIGAPIAKIAARIMAGEKLDAAIAAYGKKPDPRNLNHIAVKEAVFPFARFPGVDTLLGPEMRSTGEVIGLDTNFALAFAKSQLGASVELPRDGTVFVSVRDDDKTRVLPAIKLLVSIGFKVMATGGTQRFLAEQGIEAIKINKVLEGRPHIEDAIRNRQVQLVINTTDSNKAISDSKSLRRAALMQKVPYYTTMAGALAAAEAIQALKNGQLEVRPLQSYF</sequence>
<feature type="binding site" evidence="19">
    <location>
        <position position="228"/>
    </location>
    <ligand>
        <name>ATP</name>
        <dbReference type="ChEBI" id="CHEBI:30616"/>
        <label>1</label>
    </ligand>
</feature>
<dbReference type="SUPFAM" id="SSF52440">
    <property type="entry name" value="PreATP-grasp domain"/>
    <property type="match status" value="2"/>
</dbReference>
<evidence type="ECO:0000256" key="10">
    <source>
        <dbReference type="ARBA" id="ARBA00022741"/>
    </source>
</evidence>
<dbReference type="FunFam" id="3.40.50.20:FF:000001">
    <property type="entry name" value="Carbamoyl-phosphate synthase large chain"/>
    <property type="match status" value="1"/>
</dbReference>
<dbReference type="AlphaFoldDB" id="A0A1Q8ZQQ8"/>
<dbReference type="InterPro" id="IPR011607">
    <property type="entry name" value="MGS-like_dom"/>
</dbReference>
<feature type="binding site" evidence="19">
    <location>
        <position position="338"/>
    </location>
    <ligand>
        <name>ATP</name>
        <dbReference type="ChEBI" id="CHEBI:30616"/>
        <label>1</label>
    </ligand>
</feature>
<feature type="binding site" evidence="19">
    <location>
        <position position="913"/>
    </location>
    <ligand>
        <name>Mg(2+)</name>
        <dbReference type="ChEBI" id="CHEBI:18420"/>
        <label>3</label>
    </ligand>
</feature>
<keyword evidence="7 19" id="KW-0028">Amino-acid biosynthesis</keyword>
<feature type="binding site" evidence="19">
    <location>
        <position position="352"/>
    </location>
    <ligand>
        <name>Mn(2+)</name>
        <dbReference type="ChEBI" id="CHEBI:29035"/>
        <label>2</label>
    </ligand>
</feature>
<feature type="domain" description="MGS-like" evidence="21">
    <location>
        <begin position="1026"/>
        <end position="1160"/>
    </location>
</feature>
<keyword evidence="12" id="KW-0460">Magnesium</keyword>
<feature type="binding site" evidence="19">
    <location>
        <position position="913"/>
    </location>
    <ligand>
        <name>Mn(2+)</name>
        <dbReference type="ChEBI" id="CHEBI:29035"/>
        <label>3</label>
    </ligand>
</feature>
<feature type="binding site" evidence="19">
    <location>
        <position position="294"/>
    </location>
    <ligand>
        <name>ATP</name>
        <dbReference type="ChEBI" id="CHEBI:30616"/>
        <label>1</label>
    </ligand>
</feature>
<keyword evidence="6 19" id="KW-0436">Ligase</keyword>
<dbReference type="InterPro" id="IPR033937">
    <property type="entry name" value="MGS_CPS_CarB"/>
</dbReference>
<comment type="catalytic activity">
    <reaction evidence="16 19">
        <text>hydrogencarbonate + L-glutamine + 2 ATP + H2O = carbamoyl phosphate + L-glutamate + 2 ADP + phosphate + 2 H(+)</text>
        <dbReference type="Rhea" id="RHEA:18633"/>
        <dbReference type="ChEBI" id="CHEBI:15377"/>
        <dbReference type="ChEBI" id="CHEBI:15378"/>
        <dbReference type="ChEBI" id="CHEBI:17544"/>
        <dbReference type="ChEBI" id="CHEBI:29985"/>
        <dbReference type="ChEBI" id="CHEBI:30616"/>
        <dbReference type="ChEBI" id="CHEBI:43474"/>
        <dbReference type="ChEBI" id="CHEBI:58228"/>
        <dbReference type="ChEBI" id="CHEBI:58359"/>
        <dbReference type="ChEBI" id="CHEBI:456216"/>
        <dbReference type="EC" id="6.3.5.5"/>
    </reaction>
</comment>
<dbReference type="GO" id="GO:0005737">
    <property type="term" value="C:cytoplasm"/>
    <property type="evidence" value="ECO:0007669"/>
    <property type="project" value="TreeGrafter"/>
</dbReference>
<comment type="pathway">
    <text evidence="2 19">Pyrimidine metabolism; UMP biosynthesis via de novo pathway; (S)-dihydroorotate from bicarbonate: step 1/3.</text>
</comment>
<evidence type="ECO:0000256" key="12">
    <source>
        <dbReference type="ARBA" id="ARBA00022842"/>
    </source>
</evidence>
<feature type="binding site" evidence="19">
    <location>
        <position position="222"/>
    </location>
    <ligand>
        <name>ATP</name>
        <dbReference type="ChEBI" id="CHEBI:30616"/>
        <label>1</label>
    </ligand>
</feature>
<dbReference type="Gene3D" id="3.40.50.20">
    <property type="match status" value="2"/>
</dbReference>
<feature type="binding site" evidence="19">
    <location>
        <position position="838"/>
    </location>
    <ligand>
        <name>ATP</name>
        <dbReference type="ChEBI" id="CHEBI:30616"/>
        <label>2</label>
    </ligand>
</feature>
<keyword evidence="10 19" id="KW-0547">Nucleotide-binding</keyword>
<evidence type="ECO:0000256" key="9">
    <source>
        <dbReference type="ARBA" id="ARBA00022737"/>
    </source>
</evidence>
<proteinExistence type="inferred from homology"/>
<dbReference type="PROSITE" id="PS00866">
    <property type="entry name" value="CPSASE_1"/>
    <property type="match status" value="1"/>
</dbReference>
<feature type="binding site" evidence="19">
    <location>
        <position position="870"/>
    </location>
    <ligand>
        <name>ATP</name>
        <dbReference type="ChEBI" id="CHEBI:30616"/>
        <label>2</label>
    </ligand>
</feature>
<keyword evidence="8" id="KW-0479">Metal-binding</keyword>
<evidence type="ECO:0000259" key="20">
    <source>
        <dbReference type="PROSITE" id="PS50975"/>
    </source>
</evidence>
<dbReference type="SUPFAM" id="SSF48108">
    <property type="entry name" value="Carbamoyl phosphate synthetase, large subunit connection domain"/>
    <property type="match status" value="1"/>
</dbReference>
<dbReference type="PROSITE" id="PS51257">
    <property type="entry name" value="PROKAR_LIPOPROTEIN"/>
    <property type="match status" value="1"/>
</dbReference>
<keyword evidence="23" id="KW-1185">Reference proteome</keyword>
<evidence type="ECO:0000256" key="15">
    <source>
        <dbReference type="ARBA" id="ARBA00047359"/>
    </source>
</evidence>
<feature type="binding site" evidence="19">
    <location>
        <position position="925"/>
    </location>
    <ligand>
        <name>Mn(2+)</name>
        <dbReference type="ChEBI" id="CHEBI:29035"/>
        <label>3</label>
    </ligand>
</feature>
<dbReference type="CDD" id="cd01424">
    <property type="entry name" value="MGS_CPS_II"/>
    <property type="match status" value="1"/>
</dbReference>
<evidence type="ECO:0000313" key="23">
    <source>
        <dbReference type="Proteomes" id="UP000186894"/>
    </source>
</evidence>
<dbReference type="PROSITE" id="PS51855">
    <property type="entry name" value="MGS"/>
    <property type="match status" value="1"/>
</dbReference>
<dbReference type="NCBIfam" id="TIGR01369">
    <property type="entry name" value="CPSaseII_lrg"/>
    <property type="match status" value="1"/>
</dbReference>
<comment type="caution">
    <text evidence="22">The sequence shown here is derived from an EMBL/GenBank/DDBJ whole genome shotgun (WGS) entry which is preliminary data.</text>
</comment>
<dbReference type="NCBIfam" id="NF003671">
    <property type="entry name" value="PRK05294.1"/>
    <property type="match status" value="1"/>
</dbReference>
<feature type="domain" description="ATP-grasp" evidence="20">
    <location>
        <begin position="742"/>
        <end position="954"/>
    </location>
</feature>
<dbReference type="InterPro" id="IPR005479">
    <property type="entry name" value="CPAse_ATP-bd"/>
</dbReference>
<feature type="binding site" evidence="19">
    <location>
        <position position="229"/>
    </location>
    <ligand>
        <name>ATP</name>
        <dbReference type="ChEBI" id="CHEBI:30616"/>
        <label>1</label>
    </ligand>
</feature>
<keyword evidence="9 19" id="KW-0677">Repeat</keyword>
<dbReference type="GO" id="GO:0044205">
    <property type="term" value="P:'de novo' UMP biosynthetic process"/>
    <property type="evidence" value="ECO:0007669"/>
    <property type="project" value="UniProtKB-UniRule"/>
</dbReference>
<keyword evidence="11 19" id="KW-0067">ATP-binding</keyword>
<dbReference type="PANTHER" id="PTHR11405:SF53">
    <property type="entry name" value="CARBAMOYL-PHOSPHATE SYNTHASE [AMMONIA], MITOCHONDRIAL"/>
    <property type="match status" value="1"/>
</dbReference>
<comment type="pathway">
    <text evidence="3 19">Amino-acid biosynthesis; L-arginine biosynthesis; carbamoyl phosphate from bicarbonate: step 1/1.</text>
</comment>
<dbReference type="FunFam" id="3.30.470.20:FF:000013">
    <property type="entry name" value="Carbamoyl-phosphate synthase large chain"/>
    <property type="match status" value="1"/>
</dbReference>
<dbReference type="SMART" id="SM00851">
    <property type="entry name" value="MGS"/>
    <property type="match status" value="1"/>
</dbReference>
<dbReference type="PROSITE" id="PS00867">
    <property type="entry name" value="CPSASE_2"/>
    <property type="match status" value="2"/>
</dbReference>
<comment type="domain">
    <text evidence="19">The large subunit is composed of 2 ATP-grasp domains that are involved in binding the 2 ATP molecules needed for carbamoyl phosphate synthesis. The N-terminal ATP-grasp domain (referred to as the carboxyphosphate synthetic component) catalyzes the ATP-dependent phosphorylation of hydrogencarbonate to carboxyphosphate and the subsequent nucleophilic attack by ammonia to form a carbamate intermediate. The C-terminal ATP-grasp domain (referred to as the carbamoyl phosphate synthetic component) then catalyzes the phosphorylation of carbamate with the second ATP to form the end product carbamoyl phosphate. The reactive and unstable enzyme intermediates are sequentially channeled from one active site to the next through the interior of the protein over a distance of at least 96 A.</text>
</comment>
<feature type="binding site" evidence="19">
    <location>
        <position position="129"/>
    </location>
    <ligand>
        <name>ATP</name>
        <dbReference type="ChEBI" id="CHEBI:30616"/>
        <label>1</label>
    </ligand>
</feature>
<keyword evidence="13 19" id="KW-0665">Pyrimidine biosynthesis</keyword>
<dbReference type="Gene3D" id="3.30.470.20">
    <property type="entry name" value="ATP-grasp fold, B domain"/>
    <property type="match status" value="2"/>
</dbReference>
<keyword evidence="5 19" id="KW-0055">Arginine biosynthesis</keyword>
<evidence type="ECO:0000256" key="8">
    <source>
        <dbReference type="ARBA" id="ARBA00022723"/>
    </source>
</evidence>
<feature type="binding site" evidence="19">
    <location>
        <position position="263"/>
    </location>
    <ligand>
        <name>ATP</name>
        <dbReference type="ChEBI" id="CHEBI:30616"/>
        <label>1</label>
    </ligand>
</feature>
<dbReference type="InterPro" id="IPR016185">
    <property type="entry name" value="PreATP-grasp_dom_sf"/>
</dbReference>
<evidence type="ECO:0000256" key="3">
    <source>
        <dbReference type="ARBA" id="ARBA00005077"/>
    </source>
</evidence>
<dbReference type="SMART" id="SM01096">
    <property type="entry name" value="CPSase_L_D3"/>
    <property type="match status" value="1"/>
</dbReference>
<dbReference type="EMBL" id="MKIM01000027">
    <property type="protein sequence ID" value="OLP44403.1"/>
    <property type="molecule type" value="Genomic_DNA"/>
</dbReference>
<dbReference type="Gene3D" id="1.10.1030.10">
    <property type="entry name" value="Carbamoyl-phosphate synthetase, large subunit oligomerisation domain"/>
    <property type="match status" value="1"/>
</dbReference>
<dbReference type="UniPathway" id="UPA00070">
    <property type="reaction ID" value="UER00115"/>
</dbReference>
<dbReference type="InterPro" id="IPR005483">
    <property type="entry name" value="CPSase_dom"/>
</dbReference>
<dbReference type="Proteomes" id="UP000186894">
    <property type="component" value="Unassembled WGS sequence"/>
</dbReference>
<feature type="binding site" evidence="19">
    <location>
        <position position="840"/>
    </location>
    <ligand>
        <name>ATP</name>
        <dbReference type="ChEBI" id="CHEBI:30616"/>
        <label>2</label>
    </ligand>
</feature>
<evidence type="ECO:0000256" key="6">
    <source>
        <dbReference type="ARBA" id="ARBA00022598"/>
    </source>
</evidence>
<evidence type="ECO:0000256" key="4">
    <source>
        <dbReference type="ARBA" id="ARBA00009799"/>
    </source>
</evidence>
<dbReference type="EC" id="6.3.5.5" evidence="19"/>